<evidence type="ECO:0000313" key="3">
    <source>
        <dbReference type="Proteomes" id="UP000683000"/>
    </source>
</evidence>
<gene>
    <name evidence="2" type="ORF">JVT61DRAFT_6681</name>
</gene>
<feature type="compositionally biased region" description="Basic and acidic residues" evidence="1">
    <location>
        <begin position="52"/>
        <end position="69"/>
    </location>
</feature>
<proteinExistence type="predicted"/>
<reference evidence="2" key="1">
    <citation type="submission" date="2021-03" db="EMBL/GenBank/DDBJ databases">
        <title>Evolutionary innovations through gain and loss of genes in the ectomycorrhizal Boletales.</title>
        <authorList>
            <person name="Wu G."/>
            <person name="Miyauchi S."/>
            <person name="Morin E."/>
            <person name="Yang Z.-L."/>
            <person name="Xu J."/>
            <person name="Martin F.M."/>
        </authorList>
    </citation>
    <scope>NUCLEOTIDE SEQUENCE</scope>
    <source>
        <strain evidence="2">BR01</strain>
    </source>
</reference>
<feature type="region of interest" description="Disordered" evidence="1">
    <location>
        <begin position="30"/>
        <end position="69"/>
    </location>
</feature>
<dbReference type="EMBL" id="JAGFBS010000023">
    <property type="protein sequence ID" value="KAG6373082.1"/>
    <property type="molecule type" value="Genomic_DNA"/>
</dbReference>
<accession>A0A8I2YK35</accession>
<dbReference type="AlphaFoldDB" id="A0A8I2YK35"/>
<keyword evidence="3" id="KW-1185">Reference proteome</keyword>
<name>A0A8I2YK35_9AGAM</name>
<evidence type="ECO:0000256" key="1">
    <source>
        <dbReference type="SAM" id="MobiDB-lite"/>
    </source>
</evidence>
<comment type="caution">
    <text evidence="2">The sequence shown here is derived from an EMBL/GenBank/DDBJ whole genome shotgun (WGS) entry which is preliminary data.</text>
</comment>
<evidence type="ECO:0000313" key="2">
    <source>
        <dbReference type="EMBL" id="KAG6373082.1"/>
    </source>
</evidence>
<sequence>MHTRYARIDSVHSLPRIVNVPLLPFANKRHTSTSMSEQRFANTTKYGTTIDKTNHEGSTQRKKCEEEERKKRRIAGLEVLACRH</sequence>
<dbReference type="Proteomes" id="UP000683000">
    <property type="component" value="Unassembled WGS sequence"/>
</dbReference>
<organism evidence="2 3">
    <name type="scientific">Boletus reticuloceps</name>
    <dbReference type="NCBI Taxonomy" id="495285"/>
    <lineage>
        <taxon>Eukaryota</taxon>
        <taxon>Fungi</taxon>
        <taxon>Dikarya</taxon>
        <taxon>Basidiomycota</taxon>
        <taxon>Agaricomycotina</taxon>
        <taxon>Agaricomycetes</taxon>
        <taxon>Agaricomycetidae</taxon>
        <taxon>Boletales</taxon>
        <taxon>Boletineae</taxon>
        <taxon>Boletaceae</taxon>
        <taxon>Boletoideae</taxon>
        <taxon>Boletus</taxon>
    </lineage>
</organism>
<protein>
    <submittedName>
        <fullName evidence="2">Uncharacterized protein</fullName>
    </submittedName>
</protein>
<feature type="compositionally biased region" description="Polar residues" evidence="1">
    <location>
        <begin position="32"/>
        <end position="51"/>
    </location>
</feature>